<proteinExistence type="predicted"/>
<name>A0A0V0GUP6_SOLCH</name>
<accession>A0A0V0GUP6</accession>
<dbReference type="AlphaFoldDB" id="A0A0V0GUP6"/>
<evidence type="ECO:0000313" key="1">
    <source>
        <dbReference type="EMBL" id="JAP11906.1"/>
    </source>
</evidence>
<protein>
    <submittedName>
        <fullName evidence="1">Putative ovule protein</fullName>
    </submittedName>
</protein>
<sequence length="68" mass="7827">RDGFGRKNKESAQHTKGPYHHCLLLKIVKWMGNILLLGSKDGNWAGWVKIRRVETQSNPNLLGFKRVK</sequence>
<reference evidence="1" key="1">
    <citation type="submission" date="2015-12" db="EMBL/GenBank/DDBJ databases">
        <title>Gene expression during late stages of embryo sac development: a critical building block for successful pollen-pistil interactions.</title>
        <authorList>
            <person name="Liu Y."/>
            <person name="Joly V."/>
            <person name="Sabar M."/>
            <person name="Matton D.P."/>
        </authorList>
    </citation>
    <scope>NUCLEOTIDE SEQUENCE</scope>
</reference>
<feature type="non-terminal residue" evidence="1">
    <location>
        <position position="1"/>
    </location>
</feature>
<dbReference type="EMBL" id="GEDG01030478">
    <property type="protein sequence ID" value="JAP11906.1"/>
    <property type="molecule type" value="Transcribed_RNA"/>
</dbReference>
<organism evidence="1">
    <name type="scientific">Solanum chacoense</name>
    <name type="common">Chaco potato</name>
    <dbReference type="NCBI Taxonomy" id="4108"/>
    <lineage>
        <taxon>Eukaryota</taxon>
        <taxon>Viridiplantae</taxon>
        <taxon>Streptophyta</taxon>
        <taxon>Embryophyta</taxon>
        <taxon>Tracheophyta</taxon>
        <taxon>Spermatophyta</taxon>
        <taxon>Magnoliopsida</taxon>
        <taxon>eudicotyledons</taxon>
        <taxon>Gunneridae</taxon>
        <taxon>Pentapetalae</taxon>
        <taxon>asterids</taxon>
        <taxon>lamiids</taxon>
        <taxon>Solanales</taxon>
        <taxon>Solanaceae</taxon>
        <taxon>Solanoideae</taxon>
        <taxon>Solaneae</taxon>
        <taxon>Solanum</taxon>
    </lineage>
</organism>